<dbReference type="RefSeq" id="WP_172631849.1">
    <property type="nucleotide sequence ID" value="NZ_BIXY01000008.1"/>
</dbReference>
<dbReference type="Pfam" id="PF03704">
    <property type="entry name" value="BTAD"/>
    <property type="match status" value="1"/>
</dbReference>
<dbReference type="GO" id="GO:0006355">
    <property type="term" value="P:regulation of DNA-templated transcription"/>
    <property type="evidence" value="ECO:0007669"/>
    <property type="project" value="InterPro"/>
</dbReference>
<dbReference type="Gene3D" id="1.25.40.10">
    <property type="entry name" value="Tetratricopeptide repeat domain"/>
    <property type="match status" value="1"/>
</dbReference>
<dbReference type="InterPro" id="IPR011990">
    <property type="entry name" value="TPR-like_helical_dom_sf"/>
</dbReference>
<protein>
    <recommendedName>
        <fullName evidence="1">Bacterial transcriptional activator domain-containing protein</fullName>
    </recommendedName>
</protein>
<keyword evidence="3" id="KW-1185">Reference proteome</keyword>
<dbReference type="SUPFAM" id="SSF52540">
    <property type="entry name" value="P-loop containing nucleoside triphosphate hydrolases"/>
    <property type="match status" value="1"/>
</dbReference>
<dbReference type="PANTHER" id="PTHR35807">
    <property type="entry name" value="TRANSCRIPTIONAL REGULATOR REDD-RELATED"/>
    <property type="match status" value="1"/>
</dbReference>
<dbReference type="SUPFAM" id="SSF46894">
    <property type="entry name" value="C-terminal effector domain of the bipartite response regulators"/>
    <property type="match status" value="1"/>
</dbReference>
<dbReference type="Proteomes" id="UP000322530">
    <property type="component" value="Unassembled WGS sequence"/>
</dbReference>
<proteinExistence type="predicted"/>
<dbReference type="Gene3D" id="1.10.10.10">
    <property type="entry name" value="Winged helix-like DNA-binding domain superfamily/Winged helix DNA-binding domain"/>
    <property type="match status" value="1"/>
</dbReference>
<dbReference type="EMBL" id="BIXY01000008">
    <property type="protein sequence ID" value="GCF07280.1"/>
    <property type="molecule type" value="Genomic_DNA"/>
</dbReference>
<dbReference type="InterPro" id="IPR005158">
    <property type="entry name" value="BTAD"/>
</dbReference>
<name>A0A5A5T731_9CHLR</name>
<dbReference type="InterPro" id="IPR051677">
    <property type="entry name" value="AfsR-DnrI-RedD_regulator"/>
</dbReference>
<gene>
    <name evidence="2" type="ORF">KDI_08440</name>
</gene>
<sequence length="711" mass="80746">MRLTPYVMEKTAIHNGLHLSLLGPPEVTNAGEIMHFSSSRKALALLIYLVVEGQVQSRQRLAELLWPESDAIHARAALRITLLELRKILEVMEHPPLLIDRNTLSINVQAEVTSDLQAVQTSLHILKTLANNPLAATEELRIQLLTHLHTAVKHYRGSFLDNFSLRDSAAFDDWVRYQRDYWHQSMHMVFEHLAQLHERAGELKQAIEIVSRWLILDPFNEDACQQLMSLQAATGNRIAALQTFDHYRLLLIDEIGAEPSSATIALKERIRTSAPAEQPAKKVPQIRAFSRLLPPFVGRAPEYNTLVESFNRARSGMPQVITLEGVAGSGKTRLVTEFLQWCSVQDTVILQGSAFEGSALLPFQPLIDALRLRVEQENAPDDLLADVWLAELSRLLPELRERYPDLVLPYNEDAIIRTQIFEAVARLCNALAQNRVLILFLDDLHWAHHNLLGGIYYLIQRWQQSCSPILVILSFRPDQENPPAPSLTDWNKKLRRLMPSVVHFPLSPFEPSDILYLLQSLTANIHAKTLIPFMTQFSTNADLLTILAGQLYELTNGHIFYTIETINCLIENKAFSSLQNVQHTHERMKELLRNMLPNSIQEHILLSFKQVTSAAQAFCIAITILGPDATFDQLCRTANLTENEALSALDELQCIGFLRKSARQDEQPYRYLFTYSKTSDILKTTVSQARYQMMVRRAKSTTNVPLAKVFP</sequence>
<dbReference type="AlphaFoldDB" id="A0A5A5T731"/>
<dbReference type="InterPro" id="IPR036388">
    <property type="entry name" value="WH-like_DNA-bd_sf"/>
</dbReference>
<organism evidence="2 3">
    <name type="scientific">Dictyobacter arantiisoli</name>
    <dbReference type="NCBI Taxonomy" id="2014874"/>
    <lineage>
        <taxon>Bacteria</taxon>
        <taxon>Bacillati</taxon>
        <taxon>Chloroflexota</taxon>
        <taxon>Ktedonobacteria</taxon>
        <taxon>Ktedonobacterales</taxon>
        <taxon>Dictyobacteraceae</taxon>
        <taxon>Dictyobacter</taxon>
    </lineage>
</organism>
<accession>A0A5A5T731</accession>
<evidence type="ECO:0000313" key="3">
    <source>
        <dbReference type="Proteomes" id="UP000322530"/>
    </source>
</evidence>
<reference evidence="2 3" key="1">
    <citation type="submission" date="2019-01" db="EMBL/GenBank/DDBJ databases">
        <title>Draft genome sequence of Dictyobacter sp. Uno17.</title>
        <authorList>
            <person name="Wang C.M."/>
            <person name="Zheng Y."/>
            <person name="Sakai Y."/>
            <person name="Abe K."/>
            <person name="Yokota A."/>
            <person name="Yabe S."/>
        </authorList>
    </citation>
    <scope>NUCLEOTIDE SEQUENCE [LARGE SCALE GENOMIC DNA]</scope>
    <source>
        <strain evidence="2 3">Uno17</strain>
    </source>
</reference>
<evidence type="ECO:0000313" key="2">
    <source>
        <dbReference type="EMBL" id="GCF07280.1"/>
    </source>
</evidence>
<dbReference type="Gene3D" id="3.40.50.300">
    <property type="entry name" value="P-loop containing nucleotide triphosphate hydrolases"/>
    <property type="match status" value="1"/>
</dbReference>
<dbReference type="SUPFAM" id="SSF48452">
    <property type="entry name" value="TPR-like"/>
    <property type="match status" value="1"/>
</dbReference>
<dbReference type="Pfam" id="PF13191">
    <property type="entry name" value="AAA_16"/>
    <property type="match status" value="1"/>
</dbReference>
<dbReference type="InterPro" id="IPR041664">
    <property type="entry name" value="AAA_16"/>
</dbReference>
<evidence type="ECO:0000259" key="1">
    <source>
        <dbReference type="SMART" id="SM01043"/>
    </source>
</evidence>
<dbReference type="SMART" id="SM01043">
    <property type="entry name" value="BTAD"/>
    <property type="match status" value="1"/>
</dbReference>
<dbReference type="GO" id="GO:0003677">
    <property type="term" value="F:DNA binding"/>
    <property type="evidence" value="ECO:0007669"/>
    <property type="project" value="InterPro"/>
</dbReference>
<dbReference type="InterPro" id="IPR016032">
    <property type="entry name" value="Sig_transdc_resp-reg_C-effctor"/>
</dbReference>
<dbReference type="InterPro" id="IPR027417">
    <property type="entry name" value="P-loop_NTPase"/>
</dbReference>
<feature type="domain" description="Bacterial transcriptional activator" evidence="1">
    <location>
        <begin position="123"/>
        <end position="271"/>
    </location>
</feature>
<comment type="caution">
    <text evidence="2">The sequence shown here is derived from an EMBL/GenBank/DDBJ whole genome shotgun (WGS) entry which is preliminary data.</text>
</comment>